<comment type="caution">
    <text evidence="1">The sequence shown here is derived from an EMBL/GenBank/DDBJ whole genome shotgun (WGS) entry which is preliminary data.</text>
</comment>
<reference evidence="1 2" key="1">
    <citation type="submission" date="2020-04" db="EMBL/GenBank/DDBJ databases">
        <authorList>
            <person name="Hitch T.C.A."/>
            <person name="Wylensek D."/>
            <person name="Clavel T."/>
        </authorList>
    </citation>
    <scope>NUCLEOTIDE SEQUENCE [LARGE SCALE GENOMIC DNA]</scope>
    <source>
        <strain evidence="1 2">BSM-130-P53-3C</strain>
    </source>
</reference>
<organism evidence="1 2">
    <name type="scientific">Bifidobacterium thermophilum</name>
    <dbReference type="NCBI Taxonomy" id="33905"/>
    <lineage>
        <taxon>Bacteria</taxon>
        <taxon>Bacillati</taxon>
        <taxon>Actinomycetota</taxon>
        <taxon>Actinomycetes</taxon>
        <taxon>Bifidobacteriales</taxon>
        <taxon>Bifidobacteriaceae</taxon>
        <taxon>Bifidobacterium</taxon>
    </lineage>
</organism>
<proteinExistence type="predicted"/>
<dbReference type="AlphaFoldDB" id="A0A7X9NSH2"/>
<gene>
    <name evidence="1" type="ORF">HF844_03435</name>
</gene>
<dbReference type="EMBL" id="JABAGI010000003">
    <property type="protein sequence ID" value="NME61857.1"/>
    <property type="molecule type" value="Genomic_DNA"/>
</dbReference>
<name>A0A7X9NSH2_9BIFI</name>
<dbReference type="RefSeq" id="WP_168983958.1">
    <property type="nucleotide sequence ID" value="NZ_JABAGI010000003.1"/>
</dbReference>
<evidence type="ECO:0000313" key="2">
    <source>
        <dbReference type="Proteomes" id="UP000588369"/>
    </source>
</evidence>
<dbReference type="Proteomes" id="UP000588369">
    <property type="component" value="Unassembled WGS sequence"/>
</dbReference>
<sequence length="61" mass="6258">MTECIIHVTPAGPDGAPRPVGRVVYRPGGKAACDAAVEPGLGHDTVRFTLAGMLDTVREAG</sequence>
<evidence type="ECO:0000313" key="1">
    <source>
        <dbReference type="EMBL" id="NME61857.1"/>
    </source>
</evidence>
<accession>A0A7X9NSH2</accession>
<protein>
    <submittedName>
        <fullName evidence="1">Uncharacterized protein</fullName>
    </submittedName>
</protein>